<keyword evidence="9" id="KW-1185">Reference proteome</keyword>
<feature type="region of interest" description="Disordered" evidence="6">
    <location>
        <begin position="58"/>
        <end position="82"/>
    </location>
</feature>
<dbReference type="SMART" id="SM00220">
    <property type="entry name" value="S_TKc"/>
    <property type="match status" value="1"/>
</dbReference>
<evidence type="ECO:0000256" key="1">
    <source>
        <dbReference type="ARBA" id="ARBA00004430"/>
    </source>
</evidence>
<evidence type="ECO:0000256" key="2">
    <source>
        <dbReference type="ARBA" id="ARBA00022614"/>
    </source>
</evidence>
<dbReference type="PROSITE" id="PS00108">
    <property type="entry name" value="PROTEIN_KINASE_ST"/>
    <property type="match status" value="1"/>
</dbReference>
<evidence type="ECO:0000256" key="3">
    <source>
        <dbReference type="ARBA" id="ARBA00022737"/>
    </source>
</evidence>
<proteinExistence type="predicted"/>
<feature type="compositionally biased region" description="Low complexity" evidence="6">
    <location>
        <begin position="58"/>
        <end position="68"/>
    </location>
</feature>
<dbReference type="Pfam" id="PF07714">
    <property type="entry name" value="PK_Tyr_Ser-Thr"/>
    <property type="match status" value="1"/>
</dbReference>
<dbReference type="EMBL" id="JADXDR010000125">
    <property type="protein sequence ID" value="KAI7838516.1"/>
    <property type="molecule type" value="Genomic_DNA"/>
</dbReference>
<name>A0AAD5DLR7_9CHLO</name>
<dbReference type="InterPro" id="IPR011009">
    <property type="entry name" value="Kinase-like_dom_sf"/>
</dbReference>
<dbReference type="InterPro" id="IPR032675">
    <property type="entry name" value="LRR_dom_sf"/>
</dbReference>
<feature type="region of interest" description="Disordered" evidence="6">
    <location>
        <begin position="575"/>
        <end position="617"/>
    </location>
</feature>
<dbReference type="InterPro" id="IPR001245">
    <property type="entry name" value="Ser-Thr/Tyr_kinase_cat_dom"/>
</dbReference>
<feature type="region of interest" description="Disordered" evidence="6">
    <location>
        <begin position="507"/>
        <end position="534"/>
    </location>
</feature>
<evidence type="ECO:0000256" key="4">
    <source>
        <dbReference type="ARBA" id="ARBA00022741"/>
    </source>
</evidence>
<dbReference type="InterPro" id="IPR000719">
    <property type="entry name" value="Prot_kinase_dom"/>
</dbReference>
<gene>
    <name evidence="8" type="ORF">COHA_007777</name>
</gene>
<keyword evidence="4" id="KW-0547">Nucleotide-binding</keyword>
<feature type="domain" description="Protein kinase" evidence="7">
    <location>
        <begin position="634"/>
        <end position="870"/>
    </location>
</feature>
<evidence type="ECO:0000256" key="6">
    <source>
        <dbReference type="SAM" id="MobiDB-lite"/>
    </source>
</evidence>
<feature type="compositionally biased region" description="Low complexity" evidence="6">
    <location>
        <begin position="514"/>
        <end position="523"/>
    </location>
</feature>
<comment type="caution">
    <text evidence="8">The sequence shown here is derived from an EMBL/GenBank/DDBJ whole genome shotgun (WGS) entry which is preliminary data.</text>
</comment>
<dbReference type="AlphaFoldDB" id="A0AAD5DLR7"/>
<evidence type="ECO:0000313" key="8">
    <source>
        <dbReference type="EMBL" id="KAI7838516.1"/>
    </source>
</evidence>
<evidence type="ECO:0000256" key="5">
    <source>
        <dbReference type="ARBA" id="ARBA00022840"/>
    </source>
</evidence>
<dbReference type="InterPro" id="IPR050647">
    <property type="entry name" value="Plant_LRR-RLKs"/>
</dbReference>
<sequence length="880" mass="93597">MLALRRSVQDARPADAPTMLFWQPTNPAAHCTWEWVTCDREGHVTSLMVDINGSLGAANSSSSSSSSSGGSGGSSSGGSSSAKAAAGKAAAASGAADPHPGPLLPALARLSRLHMLDIRPVGLVDNPVPLAAIPAEWGHPGAFPALASLVLMGRQIAGPLPDIHPGALPQLLHLEIEATELASSLPASWGNPAVLPSLLLLTLTLRMQGGLPPAWARGFRRLLSLHIGQDQPSWRHRSLPRPQGSSLRLPPEWASSAAFPMLKGLELVGLPLGGSLPTEWVQGGFPSLNKLMLSPAQLTGTLPPEIFARHPNLLSLELSGNRFHGTLPSSYAHSKASTLQFAHNPNITGPAFPAAWLEAGALSHLLALDLSGCAVTGTLPPSLPWPHLESLKVAGTRLEGSMPDNWCSAPFAGSLHTLWLNGTAANPARPSCAASSMPRLDEGIEIDVTSAGAAVHSVQSSRRSAVLPFALGTLLPLAAVAIGSRLWQRKRRRAEWQARQQDSETLLTLDLRTRQGSSGSSSDSDQRVEAQMPAARRQRLAALLSKRPGGTIEMLPLGEVQRYALLAHKVASSSSGEANTHYEPAHEADLEAGQPGRLPTAGGDRGGRPRPAWGLPTDSLRLKPSQLEFVADEEGQLVALGSGTQGDVFLARLDAVQVAVKVIELGALLHSGRVWQEVGLMRGANHPRIVKLLGDGMILIATQLMPRGSLRATLCNPAAREELSWRRRGSRIALDVAEALDYMHTQQRMLHSDIKCANVLLDQDWRASVSDFGLSQVLTSASRTAVGFSRVYAAPEVLLGQRCTLAADVHSFGVLLAFLLTRQLSEKRGQWRLPCAPEECPQAVVQLISECTYPAPQQRPTAAQVLHRLRGAAMQDGLMD</sequence>
<evidence type="ECO:0000313" key="9">
    <source>
        <dbReference type="Proteomes" id="UP001205105"/>
    </source>
</evidence>
<comment type="subcellular location">
    <subcellularLocation>
        <location evidence="1">Cytoplasm</location>
        <location evidence="1">Cytoskeleton</location>
        <location evidence="1">Cilium axoneme</location>
    </subcellularLocation>
</comment>
<dbReference type="SUPFAM" id="SSF52058">
    <property type="entry name" value="L domain-like"/>
    <property type="match status" value="1"/>
</dbReference>
<keyword evidence="2" id="KW-0433">Leucine-rich repeat</keyword>
<dbReference type="SUPFAM" id="SSF56112">
    <property type="entry name" value="Protein kinase-like (PK-like)"/>
    <property type="match status" value="1"/>
</dbReference>
<dbReference type="GO" id="GO:0005524">
    <property type="term" value="F:ATP binding"/>
    <property type="evidence" value="ECO:0007669"/>
    <property type="project" value="UniProtKB-KW"/>
</dbReference>
<dbReference type="Gene3D" id="3.80.10.10">
    <property type="entry name" value="Ribonuclease Inhibitor"/>
    <property type="match status" value="2"/>
</dbReference>
<accession>A0AAD5DLR7</accession>
<dbReference type="PANTHER" id="PTHR48056:SF81">
    <property type="entry name" value="RECEPTOR PROTEIN-TYROSINE KINASE CEPR1"/>
    <property type="match status" value="1"/>
</dbReference>
<keyword evidence="3" id="KW-0677">Repeat</keyword>
<reference evidence="8" key="1">
    <citation type="submission" date="2020-11" db="EMBL/GenBank/DDBJ databases">
        <title>Chlorella ohadii genome sequencing and assembly.</title>
        <authorList>
            <person name="Murik O."/>
            <person name="Treves H."/>
            <person name="Kedem I."/>
            <person name="Shotland Y."/>
            <person name="Kaplan A."/>
        </authorList>
    </citation>
    <scope>NUCLEOTIDE SEQUENCE</scope>
    <source>
        <strain evidence="8">1</strain>
    </source>
</reference>
<organism evidence="8 9">
    <name type="scientific">Chlorella ohadii</name>
    <dbReference type="NCBI Taxonomy" id="2649997"/>
    <lineage>
        <taxon>Eukaryota</taxon>
        <taxon>Viridiplantae</taxon>
        <taxon>Chlorophyta</taxon>
        <taxon>core chlorophytes</taxon>
        <taxon>Trebouxiophyceae</taxon>
        <taxon>Chlorellales</taxon>
        <taxon>Chlorellaceae</taxon>
        <taxon>Chlorella clade</taxon>
        <taxon>Chlorella</taxon>
    </lineage>
</organism>
<dbReference type="GO" id="GO:0005930">
    <property type="term" value="C:axoneme"/>
    <property type="evidence" value="ECO:0007669"/>
    <property type="project" value="UniProtKB-SubCell"/>
</dbReference>
<keyword evidence="5" id="KW-0067">ATP-binding</keyword>
<dbReference type="Gene3D" id="1.10.510.10">
    <property type="entry name" value="Transferase(Phosphotransferase) domain 1"/>
    <property type="match status" value="1"/>
</dbReference>
<dbReference type="InterPro" id="IPR008271">
    <property type="entry name" value="Ser/Thr_kinase_AS"/>
</dbReference>
<dbReference type="GO" id="GO:0004672">
    <property type="term" value="F:protein kinase activity"/>
    <property type="evidence" value="ECO:0007669"/>
    <property type="project" value="InterPro"/>
</dbReference>
<dbReference type="PROSITE" id="PS50011">
    <property type="entry name" value="PROTEIN_KINASE_DOM"/>
    <property type="match status" value="1"/>
</dbReference>
<protein>
    <recommendedName>
        <fullName evidence="7">Protein kinase domain-containing protein</fullName>
    </recommendedName>
</protein>
<dbReference type="Proteomes" id="UP001205105">
    <property type="component" value="Unassembled WGS sequence"/>
</dbReference>
<dbReference type="PANTHER" id="PTHR48056">
    <property type="entry name" value="LRR RECEPTOR-LIKE SERINE/THREONINE-PROTEIN KINASE-RELATED"/>
    <property type="match status" value="1"/>
</dbReference>
<evidence type="ECO:0000259" key="7">
    <source>
        <dbReference type="PROSITE" id="PS50011"/>
    </source>
</evidence>